<dbReference type="RefSeq" id="WP_168047959.1">
    <property type="nucleotide sequence ID" value="NZ_JAATJM010000002.1"/>
</dbReference>
<gene>
    <name evidence="1" type="ORF">GGQ87_002323</name>
</gene>
<organism evidence="1 2">
    <name type="scientific">Brevundimonas alba</name>
    <dbReference type="NCBI Taxonomy" id="74314"/>
    <lineage>
        <taxon>Bacteria</taxon>
        <taxon>Pseudomonadati</taxon>
        <taxon>Pseudomonadota</taxon>
        <taxon>Alphaproteobacteria</taxon>
        <taxon>Caulobacterales</taxon>
        <taxon>Caulobacteraceae</taxon>
        <taxon>Brevundimonas</taxon>
    </lineage>
</organism>
<dbReference type="Proteomes" id="UP000587415">
    <property type="component" value="Unassembled WGS sequence"/>
</dbReference>
<protein>
    <submittedName>
        <fullName evidence="1">Uncharacterized protein</fullName>
    </submittedName>
</protein>
<sequence length="83" mass="9171">MPVARLFARGAGGRLEDLQHDIDLSECAGVCPMTGDHIVASRVGGSGTLWEVTGRYFKVRGHDEYVVLIVQERDARPDEIDLF</sequence>
<proteinExistence type="predicted"/>
<name>A0A7X5YLP2_9CAUL</name>
<evidence type="ECO:0000313" key="2">
    <source>
        <dbReference type="Proteomes" id="UP000587415"/>
    </source>
</evidence>
<evidence type="ECO:0000313" key="1">
    <source>
        <dbReference type="EMBL" id="NJC42028.1"/>
    </source>
</evidence>
<dbReference type="AlphaFoldDB" id="A0A7X5YLP2"/>
<accession>A0A7X5YLP2</accession>
<comment type="caution">
    <text evidence="1">The sequence shown here is derived from an EMBL/GenBank/DDBJ whole genome shotgun (WGS) entry which is preliminary data.</text>
</comment>
<dbReference type="EMBL" id="JAATJM010000002">
    <property type="protein sequence ID" value="NJC42028.1"/>
    <property type="molecule type" value="Genomic_DNA"/>
</dbReference>
<reference evidence="1 2" key="1">
    <citation type="submission" date="2020-03" db="EMBL/GenBank/DDBJ databases">
        <title>Genomic Encyclopedia of Type Strains, Phase IV (KMG-IV): sequencing the most valuable type-strain genomes for metagenomic binning, comparative biology and taxonomic classification.</title>
        <authorList>
            <person name="Goeker M."/>
        </authorList>
    </citation>
    <scope>NUCLEOTIDE SEQUENCE [LARGE SCALE GENOMIC DNA]</scope>
    <source>
        <strain evidence="1 2">DSM 4736</strain>
    </source>
</reference>
<keyword evidence="2" id="KW-1185">Reference proteome</keyword>